<sequence length="558" mass="62715">MNKSKNEQLISCPICNEKIPYSIINEHLDRCATGSSGAKTTKNQPTLTSILGGKRKSTGEPEVIDLADEVKVTEKDSTPLPVTKKPRVEPEDLEQRQLQKIIHLPLSEKLRPKELGEYVGQQHILSSKSGVLYKYVKQGTIPSMILWGPPGVGKTSLARLLTKTVNHEQKGNITYNLVQTSATKATAQELRKIFENSKKEFALTKRLTVVFVDEIHRFNKGQQDLLLPHVEAGDIVLIGATTENPSFQLNNALMSRCQVFVLTKLDTNEMCRVLARGIAMLNKCRNLVWKVGHPLKLRREVQEFIVDISMGDARRALNLLEMIEVSTRNRSEELEEKDVREIINNNATELRTYYDRQGENHYDTISAFHKAIRGSDENAALLYLARMLQGGEDPLYVARRMIRIASEDIGVLDHMLLPLAVAAHDAVMKVGLPEADLALAQCAVALARAPKSVQLYRAWNQVKAMLAENRYSLASSEVPMHLRNAPTKLMAELGYHKNYKYNPDYVDGQVAQEYFPEEVLAKCGPEELAFMGGEHLGTQRDPDLEAQQDRDARKKSQL</sequence>
<keyword evidence="3" id="KW-0479">Metal-binding</keyword>
<dbReference type="EMBL" id="LT598491">
    <property type="protein sequence ID" value="SCW03950.1"/>
    <property type="molecule type" value="Genomic_DNA"/>
</dbReference>
<dbReference type="FunFam" id="1.20.272.10:FF:000001">
    <property type="entry name" value="Putative AAA family ATPase"/>
    <property type="match status" value="1"/>
</dbReference>
<dbReference type="InterPro" id="IPR051314">
    <property type="entry name" value="AAA_ATPase_RarA/MGS1/WRNIP1"/>
</dbReference>
<dbReference type="SMART" id="SM00382">
    <property type="entry name" value="AAA"/>
    <property type="match status" value="1"/>
</dbReference>
<dbReference type="GO" id="GO:0008047">
    <property type="term" value="F:enzyme activator activity"/>
    <property type="evidence" value="ECO:0007669"/>
    <property type="project" value="TreeGrafter"/>
</dbReference>
<dbReference type="GO" id="GO:0005634">
    <property type="term" value="C:nucleus"/>
    <property type="evidence" value="ECO:0007669"/>
    <property type="project" value="TreeGrafter"/>
</dbReference>
<dbReference type="SMART" id="SM00734">
    <property type="entry name" value="ZnF_Rad18"/>
    <property type="match status" value="1"/>
</dbReference>
<dbReference type="STRING" id="4955.A0A1G4MJ89"/>
<dbReference type="InterPro" id="IPR006642">
    <property type="entry name" value="Rad18_UBZ4"/>
</dbReference>
<evidence type="ECO:0000256" key="5">
    <source>
        <dbReference type="ARBA" id="ARBA00022763"/>
    </source>
</evidence>
<dbReference type="CDD" id="cd18139">
    <property type="entry name" value="HLD_clamp_RarA"/>
    <property type="match status" value="1"/>
</dbReference>
<dbReference type="Proteomes" id="UP000190831">
    <property type="component" value="Chromosome H"/>
</dbReference>
<dbReference type="GO" id="GO:0005524">
    <property type="term" value="F:ATP binding"/>
    <property type="evidence" value="ECO:0007669"/>
    <property type="project" value="UniProtKB-KW"/>
</dbReference>
<dbReference type="GO" id="GO:0008270">
    <property type="term" value="F:zinc ion binding"/>
    <property type="evidence" value="ECO:0007669"/>
    <property type="project" value="UniProtKB-KW"/>
</dbReference>
<name>A0A1G4MJ89_LACFM</name>
<evidence type="ECO:0000313" key="14">
    <source>
        <dbReference type="Proteomes" id="UP000190831"/>
    </source>
</evidence>
<evidence type="ECO:0000256" key="2">
    <source>
        <dbReference type="ARBA" id="ARBA00022705"/>
    </source>
</evidence>
<dbReference type="Gene3D" id="1.20.272.10">
    <property type="match status" value="1"/>
</dbReference>
<dbReference type="Pfam" id="PF16193">
    <property type="entry name" value="AAA_assoc_2"/>
    <property type="match status" value="1"/>
</dbReference>
<keyword evidence="4" id="KW-0547">Nucleotide-binding</keyword>
<dbReference type="PROSITE" id="PS51908">
    <property type="entry name" value="ZF_UBZ4"/>
    <property type="match status" value="1"/>
</dbReference>
<evidence type="ECO:0000256" key="8">
    <source>
        <dbReference type="ARBA" id="ARBA00022840"/>
    </source>
</evidence>
<dbReference type="GO" id="GO:0000731">
    <property type="term" value="P:DNA synthesis involved in DNA repair"/>
    <property type="evidence" value="ECO:0007669"/>
    <property type="project" value="TreeGrafter"/>
</dbReference>
<gene>
    <name evidence="13" type="ORF">LAFE_0H02630G</name>
</gene>
<dbReference type="InterPro" id="IPR008921">
    <property type="entry name" value="DNA_pol3_clamp-load_cplx_C"/>
</dbReference>
<feature type="domain" description="UBZ4-type" evidence="12">
    <location>
        <begin position="9"/>
        <end position="36"/>
    </location>
</feature>
<dbReference type="CDD" id="cd00009">
    <property type="entry name" value="AAA"/>
    <property type="match status" value="1"/>
</dbReference>
<dbReference type="SUPFAM" id="SSF52540">
    <property type="entry name" value="P-loop containing nucleoside triphosphate hydrolases"/>
    <property type="match status" value="1"/>
</dbReference>
<keyword evidence="8" id="KW-0067">ATP-binding</keyword>
<evidence type="ECO:0000256" key="10">
    <source>
        <dbReference type="PROSITE-ProRule" id="PRU01256"/>
    </source>
</evidence>
<evidence type="ECO:0000256" key="7">
    <source>
        <dbReference type="ARBA" id="ARBA00022833"/>
    </source>
</evidence>
<feature type="compositionally biased region" description="Basic and acidic residues" evidence="11">
    <location>
        <begin position="537"/>
        <end position="558"/>
    </location>
</feature>
<organism evidence="13 14">
    <name type="scientific">Lachancea fermentati</name>
    <name type="common">Zygosaccharomyces fermentati</name>
    <dbReference type="NCBI Taxonomy" id="4955"/>
    <lineage>
        <taxon>Eukaryota</taxon>
        <taxon>Fungi</taxon>
        <taxon>Dikarya</taxon>
        <taxon>Ascomycota</taxon>
        <taxon>Saccharomycotina</taxon>
        <taxon>Saccharomycetes</taxon>
        <taxon>Saccharomycetales</taxon>
        <taxon>Saccharomycetaceae</taxon>
        <taxon>Lachancea</taxon>
    </lineage>
</organism>
<dbReference type="Gene3D" id="1.10.8.60">
    <property type="match status" value="1"/>
</dbReference>
<dbReference type="GO" id="GO:0016887">
    <property type="term" value="F:ATP hydrolysis activity"/>
    <property type="evidence" value="ECO:0007669"/>
    <property type="project" value="InterPro"/>
</dbReference>
<dbReference type="Pfam" id="PF12002">
    <property type="entry name" value="MgsA_C"/>
    <property type="match status" value="1"/>
</dbReference>
<evidence type="ECO:0000313" key="13">
    <source>
        <dbReference type="EMBL" id="SCW03950.1"/>
    </source>
</evidence>
<evidence type="ECO:0000256" key="4">
    <source>
        <dbReference type="ARBA" id="ARBA00022741"/>
    </source>
</evidence>
<dbReference type="OrthoDB" id="10265467at2759"/>
<dbReference type="GO" id="GO:0006271">
    <property type="term" value="P:DNA strand elongation involved in DNA replication"/>
    <property type="evidence" value="ECO:0007669"/>
    <property type="project" value="UniProtKB-ARBA"/>
</dbReference>
<dbReference type="FunFam" id="1.10.3710.10:FF:000005">
    <property type="entry name" value="AAA family ATPase, putative"/>
    <property type="match status" value="1"/>
</dbReference>
<dbReference type="Gene3D" id="3.40.50.300">
    <property type="entry name" value="P-loop containing nucleotide triphosphate hydrolases"/>
    <property type="match status" value="1"/>
</dbReference>
<dbReference type="OMA" id="RIILSQC"/>
<evidence type="ECO:0000256" key="11">
    <source>
        <dbReference type="SAM" id="MobiDB-lite"/>
    </source>
</evidence>
<dbReference type="PANTHER" id="PTHR13779">
    <property type="entry name" value="WERNER HELICASE-INTERACTING PROTEIN 1 FAMILY MEMBER"/>
    <property type="match status" value="1"/>
</dbReference>
<dbReference type="FunFam" id="3.40.50.300:FF:000137">
    <property type="entry name" value="Replication-associated recombination protein A"/>
    <property type="match status" value="1"/>
</dbReference>
<comment type="similarity">
    <text evidence="1">Belongs to the AAA ATPase family. RarA/MGS1/WRNIP1 subfamily.</text>
</comment>
<evidence type="ECO:0000256" key="6">
    <source>
        <dbReference type="ARBA" id="ARBA00022771"/>
    </source>
</evidence>
<evidence type="ECO:0000256" key="1">
    <source>
        <dbReference type="ARBA" id="ARBA00008959"/>
    </source>
</evidence>
<dbReference type="GO" id="GO:0003677">
    <property type="term" value="F:DNA binding"/>
    <property type="evidence" value="ECO:0007669"/>
    <property type="project" value="InterPro"/>
</dbReference>
<dbReference type="InterPro" id="IPR032423">
    <property type="entry name" value="AAA_assoc_2"/>
</dbReference>
<evidence type="ECO:0000259" key="12">
    <source>
        <dbReference type="PROSITE" id="PS51908"/>
    </source>
</evidence>
<proteinExistence type="inferred from homology"/>
<evidence type="ECO:0000256" key="3">
    <source>
        <dbReference type="ARBA" id="ARBA00022723"/>
    </source>
</evidence>
<reference evidence="13 14" key="1">
    <citation type="submission" date="2016-03" db="EMBL/GenBank/DDBJ databases">
        <authorList>
            <person name="Devillers H."/>
        </authorList>
    </citation>
    <scope>NUCLEOTIDE SEQUENCE [LARGE SCALE GENOMIC DNA]</scope>
    <source>
        <strain evidence="13">CBS 6772</strain>
    </source>
</reference>
<keyword evidence="5 10" id="KW-0227">DNA damage</keyword>
<dbReference type="SUPFAM" id="SSF48019">
    <property type="entry name" value="post-AAA+ oligomerization domain-like"/>
    <property type="match status" value="1"/>
</dbReference>
<dbReference type="GO" id="GO:0017116">
    <property type="term" value="F:single-stranded DNA helicase activity"/>
    <property type="evidence" value="ECO:0007669"/>
    <property type="project" value="TreeGrafter"/>
</dbReference>
<dbReference type="InterPro" id="IPR021886">
    <property type="entry name" value="MgsA_C"/>
</dbReference>
<dbReference type="Pfam" id="PF00004">
    <property type="entry name" value="AAA"/>
    <property type="match status" value="1"/>
</dbReference>
<keyword evidence="7" id="KW-0862">Zinc</keyword>
<feature type="compositionally biased region" description="Polar residues" evidence="11">
    <location>
        <begin position="33"/>
        <end position="49"/>
    </location>
</feature>
<feature type="region of interest" description="Disordered" evidence="11">
    <location>
        <begin position="534"/>
        <end position="558"/>
    </location>
</feature>
<keyword evidence="9 10" id="KW-0234">DNA repair</keyword>
<dbReference type="Gene3D" id="3.30.160.60">
    <property type="entry name" value="Classic Zinc Finger"/>
    <property type="match status" value="1"/>
</dbReference>
<dbReference type="PANTHER" id="PTHR13779:SF7">
    <property type="entry name" value="ATPASE WRNIP1"/>
    <property type="match status" value="1"/>
</dbReference>
<protein>
    <submittedName>
        <fullName evidence="13">LAFE_0H02630g1_1</fullName>
    </submittedName>
</protein>
<dbReference type="AlphaFoldDB" id="A0A1G4MJ89"/>
<keyword evidence="2" id="KW-0235">DNA replication</keyword>
<accession>A0A1G4MJ89</accession>
<dbReference type="InterPro" id="IPR003959">
    <property type="entry name" value="ATPase_AAA_core"/>
</dbReference>
<evidence type="ECO:0000256" key="9">
    <source>
        <dbReference type="ARBA" id="ARBA00023204"/>
    </source>
</evidence>
<keyword evidence="14" id="KW-1185">Reference proteome</keyword>
<keyword evidence="6 10" id="KW-0863">Zinc-finger</keyword>
<dbReference type="InterPro" id="IPR027417">
    <property type="entry name" value="P-loop_NTPase"/>
</dbReference>
<dbReference type="Gene3D" id="1.10.3710.10">
    <property type="entry name" value="DNA polymerase III clamp loader subunits, C-terminal domain"/>
    <property type="match status" value="1"/>
</dbReference>
<dbReference type="InterPro" id="IPR003593">
    <property type="entry name" value="AAA+_ATPase"/>
</dbReference>
<feature type="region of interest" description="Disordered" evidence="11">
    <location>
        <begin position="33"/>
        <end position="58"/>
    </location>
</feature>